<accession>A0A9N9Q9U3</accession>
<organism evidence="1 2">
    <name type="scientific">Hymenoscyphus albidus</name>
    <dbReference type="NCBI Taxonomy" id="595503"/>
    <lineage>
        <taxon>Eukaryota</taxon>
        <taxon>Fungi</taxon>
        <taxon>Dikarya</taxon>
        <taxon>Ascomycota</taxon>
        <taxon>Pezizomycotina</taxon>
        <taxon>Leotiomycetes</taxon>
        <taxon>Helotiales</taxon>
        <taxon>Helotiaceae</taxon>
        <taxon>Hymenoscyphus</taxon>
    </lineage>
</organism>
<keyword evidence="2" id="KW-1185">Reference proteome</keyword>
<comment type="caution">
    <text evidence="1">The sequence shown here is derived from an EMBL/GenBank/DDBJ whole genome shotgun (WGS) entry which is preliminary data.</text>
</comment>
<protein>
    <submittedName>
        <fullName evidence="1">Uncharacterized protein</fullName>
    </submittedName>
</protein>
<evidence type="ECO:0000313" key="2">
    <source>
        <dbReference type="Proteomes" id="UP000701801"/>
    </source>
</evidence>
<reference evidence="1" key="1">
    <citation type="submission" date="2021-07" db="EMBL/GenBank/DDBJ databases">
        <authorList>
            <person name="Durling M."/>
        </authorList>
    </citation>
    <scope>NUCLEOTIDE SEQUENCE</scope>
</reference>
<gene>
    <name evidence="1" type="ORF">HYALB_00003979</name>
</gene>
<dbReference type="AlphaFoldDB" id="A0A9N9Q9U3"/>
<dbReference type="Proteomes" id="UP000701801">
    <property type="component" value="Unassembled WGS sequence"/>
</dbReference>
<dbReference type="EMBL" id="CAJVRM010000385">
    <property type="protein sequence ID" value="CAG8980414.1"/>
    <property type="molecule type" value="Genomic_DNA"/>
</dbReference>
<proteinExistence type="predicted"/>
<sequence length="85" mass="8920">MKTTPPTTTVMSTSVGSSDWKACMSKSAQSSYMDFVTFRSAATATLQAHDSVRARPMPAAGRAFAISPSADNARASFPPCKSSIV</sequence>
<evidence type="ECO:0000313" key="1">
    <source>
        <dbReference type="EMBL" id="CAG8980414.1"/>
    </source>
</evidence>
<name>A0A9N9Q9U3_9HELO</name>